<feature type="transmembrane region" description="Helical" evidence="2">
    <location>
        <begin position="286"/>
        <end position="308"/>
    </location>
</feature>
<evidence type="ECO:0000313" key="4">
    <source>
        <dbReference type="Proteomes" id="UP001201980"/>
    </source>
</evidence>
<keyword evidence="4" id="KW-1185">Reference proteome</keyword>
<protein>
    <recommendedName>
        <fullName evidence="5">Steroid 5-alpha reductase C-terminal domain-containing protein</fullName>
    </recommendedName>
</protein>
<comment type="caution">
    <text evidence="3">The sequence shown here is derived from an EMBL/GenBank/DDBJ whole genome shotgun (WGS) entry which is preliminary data.</text>
</comment>
<evidence type="ECO:0008006" key="5">
    <source>
        <dbReference type="Google" id="ProtNLM"/>
    </source>
</evidence>
<dbReference type="AlphaFoldDB" id="A0AAD5RRD5"/>
<evidence type="ECO:0000313" key="3">
    <source>
        <dbReference type="EMBL" id="KAJ2902464.1"/>
    </source>
</evidence>
<dbReference type="InterPro" id="IPR010721">
    <property type="entry name" value="UstE-like"/>
</dbReference>
<feature type="transmembrane region" description="Helical" evidence="2">
    <location>
        <begin position="328"/>
        <end position="346"/>
    </location>
</feature>
<dbReference type="EMBL" id="JAKWBI020000112">
    <property type="protein sequence ID" value="KAJ2902464.1"/>
    <property type="molecule type" value="Genomic_DNA"/>
</dbReference>
<feature type="transmembrane region" description="Helical" evidence="2">
    <location>
        <begin position="246"/>
        <end position="265"/>
    </location>
</feature>
<feature type="region of interest" description="Disordered" evidence="1">
    <location>
        <begin position="495"/>
        <end position="522"/>
    </location>
</feature>
<feature type="transmembrane region" description="Helical" evidence="2">
    <location>
        <begin position="214"/>
        <end position="234"/>
    </location>
</feature>
<evidence type="ECO:0000256" key="1">
    <source>
        <dbReference type="SAM" id="MobiDB-lite"/>
    </source>
</evidence>
<feature type="region of interest" description="Disordered" evidence="1">
    <location>
        <begin position="16"/>
        <end position="51"/>
    </location>
</feature>
<keyword evidence="2" id="KW-0472">Membrane</keyword>
<sequence>MQKSNYFEFGTGRRCCGGNFERRDERSSEIEVPRPGKNPSTPAGSIDESPDRSIVSVTAAWGLLASSAVARHRCRDLWDHRSATTSGARGRPNPNCDPFWAIFPAQTLFSDASTCIFPSPSDSMTLVGPLVTCTPSAVFTYSPNEINDCGMAHPTQGSAHLSHSDERPGAVLAQRDDMVAYVLDDYYLAITAIATVAYQLFFFSIAFSLKFDKLTDFAGGTNFVLLAALTLGLSSANGTTPDVRQIIASLMLVIWAARLAAFLAYRVHKTGSDSRFDDKRDKFFPFLGFWIFQMIWVFTISLPVTILNSPKVRAFGMNKPEFGTARDIVGLIMWAIGFFSEAIGDWQRFTFRDGAKAKTRGKGAWCDKGLWAWSRHPNYFGEMLLQFGIYTIAVTPAFHGVTGGAASALHASIVGPLLLTLLLLFVSGLPLSERPGAKKRWEIGGETWEGYKRYLGKTSMLMPLPPKVYAPLPTWLKRTILMEWGLYRFDPEVHGGGEGRGNSDEEEARPSGPRGSGEDGLDERVRISDAINEIRTFPPSLLPKTNTIFASRALRDRPGPSRVSPPHPLQAAHVLHLQRCIIRGTIGSRLVRGARGQDQKGLEIMNMTVTGAESQPSDSGIASSGGADQPTDRLGCHFWLAKDPLFLAPSTALQKYPQTGTRVPLEVQSTAQKPTIQDCGGVTAQL</sequence>
<name>A0AAD5RRD5_9PEZI</name>
<accession>A0AAD5RRD5</accession>
<evidence type="ECO:0000256" key="2">
    <source>
        <dbReference type="SAM" id="Phobius"/>
    </source>
</evidence>
<dbReference type="Pfam" id="PF06966">
    <property type="entry name" value="DUF1295"/>
    <property type="match status" value="1"/>
</dbReference>
<reference evidence="3" key="1">
    <citation type="submission" date="2022-07" db="EMBL/GenBank/DDBJ databases">
        <title>Draft genome sequence of Zalerion maritima ATCC 34329, a (micro)plastics degrading marine fungus.</title>
        <authorList>
            <person name="Paco A."/>
            <person name="Goncalves M.F.M."/>
            <person name="Rocha-Santos T.A.P."/>
            <person name="Alves A."/>
        </authorList>
    </citation>
    <scope>NUCLEOTIDE SEQUENCE</scope>
    <source>
        <strain evidence="3">ATCC 34329</strain>
    </source>
</reference>
<dbReference type="GO" id="GO:0016020">
    <property type="term" value="C:membrane"/>
    <property type="evidence" value="ECO:0007669"/>
    <property type="project" value="TreeGrafter"/>
</dbReference>
<dbReference type="Proteomes" id="UP001201980">
    <property type="component" value="Unassembled WGS sequence"/>
</dbReference>
<feature type="transmembrane region" description="Helical" evidence="2">
    <location>
        <begin position="186"/>
        <end position="207"/>
    </location>
</feature>
<proteinExistence type="predicted"/>
<organism evidence="3 4">
    <name type="scientific">Zalerion maritima</name>
    <dbReference type="NCBI Taxonomy" id="339359"/>
    <lineage>
        <taxon>Eukaryota</taxon>
        <taxon>Fungi</taxon>
        <taxon>Dikarya</taxon>
        <taxon>Ascomycota</taxon>
        <taxon>Pezizomycotina</taxon>
        <taxon>Sordariomycetes</taxon>
        <taxon>Lulworthiomycetidae</taxon>
        <taxon>Lulworthiales</taxon>
        <taxon>Lulworthiaceae</taxon>
        <taxon>Zalerion</taxon>
    </lineage>
</organism>
<feature type="transmembrane region" description="Helical" evidence="2">
    <location>
        <begin position="408"/>
        <end position="431"/>
    </location>
</feature>
<feature type="compositionally biased region" description="Basic and acidic residues" evidence="1">
    <location>
        <begin position="20"/>
        <end position="34"/>
    </location>
</feature>
<feature type="transmembrane region" description="Helical" evidence="2">
    <location>
        <begin position="383"/>
        <end position="402"/>
    </location>
</feature>
<dbReference type="PANTHER" id="PTHR32251:SF15">
    <property type="entry name" value="3-OXO-5-ALPHA-STEROID 4-DEHYDROGENASE (DUF1295)"/>
    <property type="match status" value="1"/>
</dbReference>
<dbReference type="Gene3D" id="1.20.120.1630">
    <property type="match status" value="1"/>
</dbReference>
<keyword evidence="2" id="KW-1133">Transmembrane helix</keyword>
<gene>
    <name evidence="3" type="ORF">MKZ38_000593</name>
</gene>
<dbReference type="PANTHER" id="PTHR32251">
    <property type="entry name" value="3-OXO-5-ALPHA-STEROID 4-DEHYDROGENASE"/>
    <property type="match status" value="1"/>
</dbReference>
<keyword evidence="2" id="KW-0812">Transmembrane</keyword>